<organism evidence="5 6">
    <name type="scientific">Bursaphelenchus xylophilus</name>
    <name type="common">Pinewood nematode worm</name>
    <name type="synonym">Aphelenchoides xylophilus</name>
    <dbReference type="NCBI Taxonomy" id="6326"/>
    <lineage>
        <taxon>Eukaryota</taxon>
        <taxon>Metazoa</taxon>
        <taxon>Ecdysozoa</taxon>
        <taxon>Nematoda</taxon>
        <taxon>Chromadorea</taxon>
        <taxon>Rhabditida</taxon>
        <taxon>Tylenchina</taxon>
        <taxon>Tylenchomorpha</taxon>
        <taxon>Aphelenchoidea</taxon>
        <taxon>Aphelenchoididae</taxon>
        <taxon>Bursaphelenchus</taxon>
    </lineage>
</organism>
<dbReference type="Gene3D" id="2.60.120.200">
    <property type="match status" value="1"/>
</dbReference>
<dbReference type="InterPro" id="IPR013320">
    <property type="entry name" value="ConA-like_dom_sf"/>
</dbReference>
<dbReference type="InterPro" id="IPR001079">
    <property type="entry name" value="Galectin_CRD"/>
</dbReference>
<dbReference type="PROSITE" id="PS51304">
    <property type="entry name" value="GALECTIN"/>
    <property type="match status" value="1"/>
</dbReference>
<dbReference type="SUPFAM" id="SSF49899">
    <property type="entry name" value="Concanavalin A-like lectins/glucanases"/>
    <property type="match status" value="1"/>
</dbReference>
<feature type="domain" description="Galectin" evidence="4">
    <location>
        <begin position="29"/>
        <end position="167"/>
    </location>
</feature>
<evidence type="ECO:0000259" key="4">
    <source>
        <dbReference type="PROSITE" id="PS51304"/>
    </source>
</evidence>
<evidence type="ECO:0000256" key="1">
    <source>
        <dbReference type="ARBA" id="ARBA00022734"/>
    </source>
</evidence>
<evidence type="ECO:0000256" key="3">
    <source>
        <dbReference type="SAM" id="SignalP"/>
    </source>
</evidence>
<name>A0A1I7RUD6_BURXY</name>
<reference evidence="6" key="1">
    <citation type="submission" date="2016-11" db="UniProtKB">
        <authorList>
            <consortium name="WormBaseParasite"/>
        </authorList>
    </citation>
    <scope>IDENTIFICATION</scope>
</reference>
<dbReference type="AlphaFoldDB" id="A0A1I7RUD6"/>
<feature type="signal peptide" evidence="3">
    <location>
        <begin position="1"/>
        <end position="20"/>
    </location>
</feature>
<sequence>MLSGRVFILIFTYAIVQIECNSTQWAAEYQLPYQLNFTDNRRFEIGCVLVAYLRLPEYAQINLIDKSDNVNFHISIRYFGIVLNSQTFGKWGDEVDICYGPATRDECTNHGDISEVIIERVEGGYNVIMNGKRRNEAVFPDRLRTDPISVLVKSCVVVAYLRLPEYAQIHLIDRSGNTFGRWGAAGVICYEKAILDECTNHGDISEVIIERVEGGYNVIMNGKRRNEAVFPNGDEGFMGTEADSVLVRSETGKNFDVTGITVLCPDPPEL</sequence>
<dbReference type="WBParaSite" id="BXY_0434600.1">
    <property type="protein sequence ID" value="BXY_0434600.1"/>
    <property type="gene ID" value="BXY_0434600"/>
</dbReference>
<protein>
    <recommendedName>
        <fullName evidence="2">Galectin</fullName>
    </recommendedName>
</protein>
<keyword evidence="3" id="KW-0732">Signal</keyword>
<feature type="chain" id="PRO_5009304880" description="Galectin" evidence="3">
    <location>
        <begin position="21"/>
        <end position="270"/>
    </location>
</feature>
<evidence type="ECO:0000313" key="5">
    <source>
        <dbReference type="Proteomes" id="UP000095284"/>
    </source>
</evidence>
<proteinExistence type="predicted"/>
<dbReference type="Proteomes" id="UP000095284">
    <property type="component" value="Unplaced"/>
</dbReference>
<dbReference type="Pfam" id="PF00337">
    <property type="entry name" value="Gal-bind_lectin"/>
    <property type="match status" value="1"/>
</dbReference>
<evidence type="ECO:0000256" key="2">
    <source>
        <dbReference type="RuleBase" id="RU102079"/>
    </source>
</evidence>
<keyword evidence="1 2" id="KW-0430">Lectin</keyword>
<evidence type="ECO:0000313" key="6">
    <source>
        <dbReference type="WBParaSite" id="BXY_0434600.1"/>
    </source>
</evidence>
<accession>A0A1I7RUD6</accession>
<dbReference type="GO" id="GO:0030246">
    <property type="term" value="F:carbohydrate binding"/>
    <property type="evidence" value="ECO:0007669"/>
    <property type="project" value="UniProtKB-UniRule"/>
</dbReference>